<reference evidence="2 3" key="1">
    <citation type="submission" date="2024-08" db="EMBL/GenBank/DDBJ databases">
        <title>Gnathostoma spinigerum genome.</title>
        <authorList>
            <person name="Gonzalez-Bertolin B."/>
            <person name="Monzon S."/>
            <person name="Zaballos A."/>
            <person name="Jimenez P."/>
            <person name="Dekumyoy P."/>
            <person name="Varona S."/>
            <person name="Cuesta I."/>
            <person name="Sumanam S."/>
            <person name="Adisakwattana P."/>
            <person name="Gasser R.B."/>
            <person name="Hernandez-Gonzalez A."/>
            <person name="Young N.D."/>
            <person name="Perteguer M.J."/>
        </authorList>
    </citation>
    <scope>NUCLEOTIDE SEQUENCE [LARGE SCALE GENOMIC DNA]</scope>
    <source>
        <strain evidence="2">AL3</strain>
        <tissue evidence="2">Liver</tissue>
    </source>
</reference>
<dbReference type="Proteomes" id="UP001608902">
    <property type="component" value="Unassembled WGS sequence"/>
</dbReference>
<name>A0ABD6EI46_9BILA</name>
<evidence type="ECO:0000256" key="1">
    <source>
        <dbReference type="SAM" id="MobiDB-lite"/>
    </source>
</evidence>
<organism evidence="2 3">
    <name type="scientific">Gnathostoma spinigerum</name>
    <dbReference type="NCBI Taxonomy" id="75299"/>
    <lineage>
        <taxon>Eukaryota</taxon>
        <taxon>Metazoa</taxon>
        <taxon>Ecdysozoa</taxon>
        <taxon>Nematoda</taxon>
        <taxon>Chromadorea</taxon>
        <taxon>Rhabditida</taxon>
        <taxon>Spirurina</taxon>
        <taxon>Gnathostomatomorpha</taxon>
        <taxon>Gnathostomatoidea</taxon>
        <taxon>Gnathostomatidae</taxon>
        <taxon>Gnathostoma</taxon>
    </lineage>
</organism>
<evidence type="ECO:0000313" key="2">
    <source>
        <dbReference type="EMBL" id="MFH4977829.1"/>
    </source>
</evidence>
<sequence>MDTSRSTTVLRTTSRSKDLGMIPSQSDVINYNLLPACVPSLCTSQKRRPRVTANRRLTVKYSQIRHTARGTVAARSTGLKASGEPTLPSSWTAKDVKRARCQRPPVRSLQTRACVEAVSMPYATVRCLE</sequence>
<accession>A0ABD6EI46</accession>
<dbReference type="EMBL" id="JBGFUD010002649">
    <property type="protein sequence ID" value="MFH4977829.1"/>
    <property type="molecule type" value="Genomic_DNA"/>
</dbReference>
<protein>
    <submittedName>
        <fullName evidence="2">Uncharacterized protein</fullName>
    </submittedName>
</protein>
<keyword evidence="3" id="KW-1185">Reference proteome</keyword>
<comment type="caution">
    <text evidence="2">The sequence shown here is derived from an EMBL/GenBank/DDBJ whole genome shotgun (WGS) entry which is preliminary data.</text>
</comment>
<proteinExistence type="predicted"/>
<feature type="region of interest" description="Disordered" evidence="1">
    <location>
        <begin position="70"/>
        <end position="90"/>
    </location>
</feature>
<dbReference type="AlphaFoldDB" id="A0ABD6EI46"/>
<gene>
    <name evidence="2" type="ORF">AB6A40_004538</name>
</gene>
<evidence type="ECO:0000313" key="3">
    <source>
        <dbReference type="Proteomes" id="UP001608902"/>
    </source>
</evidence>